<gene>
    <name evidence="3" type="primary">DTX18_1</name>
    <name evidence="3" type="ORF">Tsubulata_011242</name>
</gene>
<evidence type="ECO:0000256" key="1">
    <source>
        <dbReference type="ARBA" id="ARBA00010199"/>
    </source>
</evidence>
<sequence length="152" mass="15867">MPLDEALILVICCVNTENVAFVLISGLSAAASTRVSNELGAGNSERAKNATAASLKLSAVLGLSLVMALAFGHSIWAGLFSNSTIITQEFASLVPLLAISILVDSVQVVLSGLDHALLFFSELFLCYSQFSSEDNCSRGGKRMRLAAPGGVC</sequence>
<dbReference type="AlphaFoldDB" id="A0A9Q0JI28"/>
<feature type="transmembrane region" description="Helical" evidence="2">
    <location>
        <begin position="6"/>
        <end position="32"/>
    </location>
</feature>
<keyword evidence="4" id="KW-1185">Reference proteome</keyword>
<evidence type="ECO:0000256" key="2">
    <source>
        <dbReference type="SAM" id="Phobius"/>
    </source>
</evidence>
<dbReference type="InterPro" id="IPR002528">
    <property type="entry name" value="MATE_fam"/>
</dbReference>
<organism evidence="3 4">
    <name type="scientific">Turnera subulata</name>
    <dbReference type="NCBI Taxonomy" id="218843"/>
    <lineage>
        <taxon>Eukaryota</taxon>
        <taxon>Viridiplantae</taxon>
        <taxon>Streptophyta</taxon>
        <taxon>Embryophyta</taxon>
        <taxon>Tracheophyta</taxon>
        <taxon>Spermatophyta</taxon>
        <taxon>Magnoliopsida</taxon>
        <taxon>eudicotyledons</taxon>
        <taxon>Gunneridae</taxon>
        <taxon>Pentapetalae</taxon>
        <taxon>rosids</taxon>
        <taxon>fabids</taxon>
        <taxon>Malpighiales</taxon>
        <taxon>Passifloraceae</taxon>
        <taxon>Turnera</taxon>
    </lineage>
</organism>
<name>A0A9Q0JI28_9ROSI</name>
<evidence type="ECO:0000313" key="4">
    <source>
        <dbReference type="Proteomes" id="UP001141552"/>
    </source>
</evidence>
<reference evidence="3" key="1">
    <citation type="submission" date="2022-02" db="EMBL/GenBank/DDBJ databases">
        <authorList>
            <person name="Henning P.M."/>
            <person name="McCubbin A.G."/>
            <person name="Shore J.S."/>
        </authorList>
    </citation>
    <scope>NUCLEOTIDE SEQUENCE</scope>
    <source>
        <strain evidence="3">F60SS</strain>
        <tissue evidence="3">Leaves</tissue>
    </source>
</reference>
<dbReference type="GO" id="GO:0015297">
    <property type="term" value="F:antiporter activity"/>
    <property type="evidence" value="ECO:0007669"/>
    <property type="project" value="InterPro"/>
</dbReference>
<feature type="transmembrane region" description="Helical" evidence="2">
    <location>
        <begin position="53"/>
        <end position="76"/>
    </location>
</feature>
<proteinExistence type="inferred from homology"/>
<dbReference type="Proteomes" id="UP001141552">
    <property type="component" value="Unassembled WGS sequence"/>
</dbReference>
<reference evidence="3" key="2">
    <citation type="journal article" date="2023" name="Plants (Basel)">
        <title>Annotation of the Turnera subulata (Passifloraceae) Draft Genome Reveals the S-Locus Evolved after the Divergence of Turneroideae from Passifloroideae in a Stepwise Manner.</title>
        <authorList>
            <person name="Henning P.M."/>
            <person name="Roalson E.H."/>
            <person name="Mir W."/>
            <person name="McCubbin A.G."/>
            <person name="Shore J.S."/>
        </authorList>
    </citation>
    <scope>NUCLEOTIDE SEQUENCE</scope>
    <source>
        <strain evidence="3">F60SS</strain>
    </source>
</reference>
<keyword evidence="2" id="KW-0812">Transmembrane</keyword>
<accession>A0A9Q0JI28</accession>
<dbReference type="GO" id="GO:0042910">
    <property type="term" value="F:xenobiotic transmembrane transporter activity"/>
    <property type="evidence" value="ECO:0007669"/>
    <property type="project" value="InterPro"/>
</dbReference>
<dbReference type="OrthoDB" id="2126698at2759"/>
<evidence type="ECO:0000313" key="3">
    <source>
        <dbReference type="EMBL" id="KAJ4841907.1"/>
    </source>
</evidence>
<comment type="similarity">
    <text evidence="1">Belongs to the multi antimicrobial extrusion (MATE) (TC 2.A.66.1) family.</text>
</comment>
<dbReference type="Pfam" id="PF01554">
    <property type="entry name" value="MatE"/>
    <property type="match status" value="1"/>
</dbReference>
<keyword evidence="2" id="KW-0472">Membrane</keyword>
<dbReference type="PANTHER" id="PTHR11206">
    <property type="entry name" value="MULTIDRUG RESISTANCE PROTEIN"/>
    <property type="match status" value="1"/>
</dbReference>
<dbReference type="GO" id="GO:0016020">
    <property type="term" value="C:membrane"/>
    <property type="evidence" value="ECO:0007669"/>
    <property type="project" value="InterPro"/>
</dbReference>
<comment type="caution">
    <text evidence="3">The sequence shown here is derived from an EMBL/GenBank/DDBJ whole genome shotgun (WGS) entry which is preliminary data.</text>
</comment>
<keyword evidence="2" id="KW-1133">Transmembrane helix</keyword>
<protein>
    <submittedName>
        <fullName evidence="3">Protein DETOXIFICATION 18</fullName>
    </submittedName>
</protein>
<dbReference type="EMBL" id="JAKUCV010002646">
    <property type="protein sequence ID" value="KAJ4841907.1"/>
    <property type="molecule type" value="Genomic_DNA"/>
</dbReference>